<keyword evidence="9" id="KW-0479">Metal-binding</keyword>
<feature type="signal peptide" evidence="21">
    <location>
        <begin position="1"/>
        <end position="20"/>
    </location>
</feature>
<dbReference type="GO" id="GO:0005764">
    <property type="term" value="C:lysosome"/>
    <property type="evidence" value="ECO:0007669"/>
    <property type="project" value="UniProtKB-SubCell"/>
</dbReference>
<dbReference type="SUPFAM" id="SSF53187">
    <property type="entry name" value="Zn-dependent exopeptidases"/>
    <property type="match status" value="1"/>
</dbReference>
<keyword evidence="10 21" id="KW-0732">Signal</keyword>
<evidence type="ECO:0000256" key="4">
    <source>
        <dbReference type="ARBA" id="ARBA00004613"/>
    </source>
</evidence>
<dbReference type="Gene3D" id="3.50.30.30">
    <property type="match status" value="1"/>
</dbReference>
<evidence type="ECO:0000256" key="13">
    <source>
        <dbReference type="ARBA" id="ARBA00022833"/>
    </source>
</evidence>
<evidence type="ECO:0000259" key="22">
    <source>
        <dbReference type="Pfam" id="PF04389"/>
    </source>
</evidence>
<dbReference type="InterPro" id="IPR039866">
    <property type="entry name" value="CPQ"/>
</dbReference>
<dbReference type="GO" id="GO:0046872">
    <property type="term" value="F:metal ion binding"/>
    <property type="evidence" value="ECO:0007669"/>
    <property type="project" value="UniProtKB-KW"/>
</dbReference>
<evidence type="ECO:0000256" key="7">
    <source>
        <dbReference type="ARBA" id="ARBA00022645"/>
    </source>
</evidence>
<evidence type="ECO:0000256" key="11">
    <source>
        <dbReference type="ARBA" id="ARBA00022801"/>
    </source>
</evidence>
<evidence type="ECO:0000256" key="18">
    <source>
        <dbReference type="ARBA" id="ARBA00023228"/>
    </source>
</evidence>
<dbReference type="RefSeq" id="WP_128198701.1">
    <property type="nucleotide sequence ID" value="NZ_SACT01000003.1"/>
</dbReference>
<dbReference type="GO" id="GO:0004180">
    <property type="term" value="F:carboxypeptidase activity"/>
    <property type="evidence" value="ECO:0007669"/>
    <property type="project" value="UniProtKB-KW"/>
</dbReference>
<keyword evidence="18" id="KW-0458">Lysosome</keyword>
<organism evidence="23 24">
    <name type="scientific">Rubrivivax albus</name>
    <dbReference type="NCBI Taxonomy" id="2499835"/>
    <lineage>
        <taxon>Bacteria</taxon>
        <taxon>Pseudomonadati</taxon>
        <taxon>Pseudomonadota</taxon>
        <taxon>Betaproteobacteria</taxon>
        <taxon>Burkholderiales</taxon>
        <taxon>Sphaerotilaceae</taxon>
        <taxon>Rubrivivax</taxon>
    </lineage>
</organism>
<dbReference type="OrthoDB" id="9769665at2"/>
<accession>A0A437JWM1</accession>
<dbReference type="PANTHER" id="PTHR12053:SF3">
    <property type="entry name" value="CARBOXYPEPTIDASE Q"/>
    <property type="match status" value="1"/>
</dbReference>
<feature type="chain" id="PRO_5019545701" description="Carboxypeptidase Q" evidence="21">
    <location>
        <begin position="21"/>
        <end position="472"/>
    </location>
</feature>
<keyword evidence="24" id="KW-1185">Reference proteome</keyword>
<evidence type="ECO:0000256" key="14">
    <source>
        <dbReference type="ARBA" id="ARBA00023034"/>
    </source>
</evidence>
<evidence type="ECO:0000256" key="20">
    <source>
        <dbReference type="ARBA" id="ARBA00033328"/>
    </source>
</evidence>
<dbReference type="InterPro" id="IPR007484">
    <property type="entry name" value="Peptidase_M28"/>
</dbReference>
<protein>
    <recommendedName>
        <fullName evidence="5">Carboxypeptidase Q</fullName>
    </recommendedName>
    <alternativeName>
        <fullName evidence="20">Plasma glutamate carboxypeptidase</fullName>
    </alternativeName>
</protein>
<evidence type="ECO:0000256" key="10">
    <source>
        <dbReference type="ARBA" id="ARBA00022729"/>
    </source>
</evidence>
<evidence type="ECO:0000256" key="16">
    <source>
        <dbReference type="ARBA" id="ARBA00023145"/>
    </source>
</evidence>
<evidence type="ECO:0000256" key="6">
    <source>
        <dbReference type="ARBA" id="ARBA00022525"/>
    </source>
</evidence>
<evidence type="ECO:0000256" key="19">
    <source>
        <dbReference type="ARBA" id="ARBA00025833"/>
    </source>
</evidence>
<sequence>MRRRACLALPAALPWLPGCASRVPAVTMPSTAFSDADLHHAAALRDAGLRDGHAWRLLRELAAGVGPRPAGSAGDARAVAWAQDALRGLGLEAVRAEPVPVRVWQRGPAAARLTVPAERPLVMAALGNSVPAPPDGLEAEIAWYPDLAALMADTSDRARGRIVFIDQRTERTRDGSGYGRAVGARFAGPVEAAKRGAVALAIRSIGTDRAAIAHTGATRYDIRVPRIPAFAVSVPDAEHIAALQAAGTPMRLAFTLQARSDVEAVTHNVIAELPGSDLAHEVVLIGAHLDSWDLGQGALDDAAGVGIVSAAAGLIAAAGRRPRRTVRVVLFGNEENGFDGARAYGDRHVGVVHQLVAESDFGAGAVYRLSARVQAEAWPQVQAMAQVLAPLGVELGANTGTPGPDAAVLMRRHRWPALQLHQDGSRYFDVHHTERDTVDQVDPAALRQNVACWAACTWLAAQSPVAFGPPSL</sequence>
<keyword evidence="6" id="KW-0964">Secreted</keyword>
<comment type="subcellular location">
    <subcellularLocation>
        <location evidence="1">Endoplasmic reticulum</location>
    </subcellularLocation>
    <subcellularLocation>
        <location evidence="3">Golgi apparatus</location>
    </subcellularLocation>
    <subcellularLocation>
        <location evidence="2">Lysosome</location>
    </subcellularLocation>
    <subcellularLocation>
        <location evidence="4">Secreted</location>
    </subcellularLocation>
</comment>
<keyword evidence="17" id="KW-0325">Glycoprotein</keyword>
<evidence type="ECO:0000256" key="21">
    <source>
        <dbReference type="SAM" id="SignalP"/>
    </source>
</evidence>
<keyword evidence="7" id="KW-0121">Carboxypeptidase</keyword>
<dbReference type="Gene3D" id="3.40.630.10">
    <property type="entry name" value="Zn peptidases"/>
    <property type="match status" value="1"/>
</dbReference>
<evidence type="ECO:0000256" key="8">
    <source>
        <dbReference type="ARBA" id="ARBA00022670"/>
    </source>
</evidence>
<keyword evidence="12" id="KW-0256">Endoplasmic reticulum</keyword>
<evidence type="ECO:0000256" key="3">
    <source>
        <dbReference type="ARBA" id="ARBA00004555"/>
    </source>
</evidence>
<evidence type="ECO:0000256" key="9">
    <source>
        <dbReference type="ARBA" id="ARBA00022723"/>
    </source>
</evidence>
<dbReference type="GO" id="GO:0070573">
    <property type="term" value="F:metallodipeptidase activity"/>
    <property type="evidence" value="ECO:0007669"/>
    <property type="project" value="InterPro"/>
</dbReference>
<evidence type="ECO:0000256" key="15">
    <source>
        <dbReference type="ARBA" id="ARBA00023049"/>
    </source>
</evidence>
<dbReference type="Pfam" id="PF04389">
    <property type="entry name" value="Peptidase_M28"/>
    <property type="match status" value="1"/>
</dbReference>
<keyword evidence="13" id="KW-0862">Zinc</keyword>
<evidence type="ECO:0000256" key="2">
    <source>
        <dbReference type="ARBA" id="ARBA00004371"/>
    </source>
</evidence>
<evidence type="ECO:0000256" key="12">
    <source>
        <dbReference type="ARBA" id="ARBA00022824"/>
    </source>
</evidence>
<keyword evidence="14" id="KW-0333">Golgi apparatus</keyword>
<keyword evidence="16" id="KW-0865">Zymogen</keyword>
<evidence type="ECO:0000313" key="23">
    <source>
        <dbReference type="EMBL" id="RVT51700.1"/>
    </source>
</evidence>
<keyword evidence="11" id="KW-0378">Hydrolase</keyword>
<dbReference type="AlphaFoldDB" id="A0A437JWM1"/>
<dbReference type="Proteomes" id="UP000288178">
    <property type="component" value="Unassembled WGS sequence"/>
</dbReference>
<dbReference type="GO" id="GO:0006508">
    <property type="term" value="P:proteolysis"/>
    <property type="evidence" value="ECO:0007669"/>
    <property type="project" value="UniProtKB-KW"/>
</dbReference>
<keyword evidence="8" id="KW-0645">Protease</keyword>
<name>A0A437JWM1_9BURK</name>
<proteinExistence type="predicted"/>
<feature type="domain" description="Peptidase M28" evidence="22">
    <location>
        <begin position="268"/>
        <end position="454"/>
    </location>
</feature>
<comment type="caution">
    <text evidence="23">The sequence shown here is derived from an EMBL/GenBank/DDBJ whole genome shotgun (WGS) entry which is preliminary data.</text>
</comment>
<evidence type="ECO:0000256" key="17">
    <source>
        <dbReference type="ARBA" id="ARBA00023180"/>
    </source>
</evidence>
<dbReference type="GO" id="GO:0005576">
    <property type="term" value="C:extracellular region"/>
    <property type="evidence" value="ECO:0007669"/>
    <property type="project" value="UniProtKB-SubCell"/>
</dbReference>
<comment type="subunit">
    <text evidence="19">Homodimer. The monomeric form is inactive while the homodimer is active.</text>
</comment>
<evidence type="ECO:0000256" key="1">
    <source>
        <dbReference type="ARBA" id="ARBA00004240"/>
    </source>
</evidence>
<evidence type="ECO:0000256" key="5">
    <source>
        <dbReference type="ARBA" id="ARBA00014116"/>
    </source>
</evidence>
<keyword evidence="15" id="KW-0482">Metalloprotease</keyword>
<evidence type="ECO:0000313" key="24">
    <source>
        <dbReference type="Proteomes" id="UP000288178"/>
    </source>
</evidence>
<dbReference type="EMBL" id="SACT01000003">
    <property type="protein sequence ID" value="RVT51700.1"/>
    <property type="molecule type" value="Genomic_DNA"/>
</dbReference>
<dbReference type="PANTHER" id="PTHR12053">
    <property type="entry name" value="PROTEASE FAMILY M28 PLASMA GLUTAMATE CARBOXYPEPTIDASE-RELATED"/>
    <property type="match status" value="1"/>
</dbReference>
<gene>
    <name evidence="23" type="ORF">ENE75_12885</name>
</gene>
<reference evidence="23 24" key="1">
    <citation type="submission" date="2019-01" db="EMBL/GenBank/DDBJ databases">
        <authorList>
            <person name="Chen W.-M."/>
        </authorList>
    </citation>
    <scope>NUCLEOTIDE SEQUENCE [LARGE SCALE GENOMIC DNA]</scope>
    <source>
        <strain evidence="23 24">ICH-3</strain>
    </source>
</reference>